<evidence type="ECO:0000256" key="10">
    <source>
        <dbReference type="SAM" id="SignalP"/>
    </source>
</evidence>
<feature type="compositionally biased region" description="Polar residues" evidence="8">
    <location>
        <begin position="575"/>
        <end position="586"/>
    </location>
</feature>
<reference evidence="11 12" key="1">
    <citation type="submission" date="2024-04" db="EMBL/GenBank/DDBJ databases">
        <title>Tritrichomonas musculus Genome.</title>
        <authorList>
            <person name="Alves-Ferreira E."/>
            <person name="Grigg M."/>
            <person name="Lorenzi H."/>
            <person name="Galac M."/>
        </authorList>
    </citation>
    <scope>NUCLEOTIDE SEQUENCE [LARGE SCALE GENOMIC DNA]</scope>
    <source>
        <strain evidence="11 12">EAF2021</strain>
    </source>
</reference>
<protein>
    <recommendedName>
        <fullName evidence="13">GP63-like</fullName>
    </recommendedName>
</protein>
<dbReference type="Gene3D" id="3.90.132.10">
    <property type="entry name" value="Leishmanolysin , domain 2"/>
    <property type="match status" value="1"/>
</dbReference>
<keyword evidence="10" id="KW-0732">Signal</keyword>
<dbReference type="InterPro" id="IPR001577">
    <property type="entry name" value="Peptidase_M8"/>
</dbReference>
<feature type="chain" id="PRO_5045673138" description="GP63-like" evidence="10">
    <location>
        <begin position="17"/>
        <end position="1063"/>
    </location>
</feature>
<organism evidence="11 12">
    <name type="scientific">Tritrichomonas musculus</name>
    <dbReference type="NCBI Taxonomy" id="1915356"/>
    <lineage>
        <taxon>Eukaryota</taxon>
        <taxon>Metamonada</taxon>
        <taxon>Parabasalia</taxon>
        <taxon>Tritrichomonadida</taxon>
        <taxon>Tritrichomonadidae</taxon>
        <taxon>Tritrichomonas</taxon>
    </lineage>
</organism>
<feature type="compositionally biased region" description="Basic and acidic residues" evidence="8">
    <location>
        <begin position="687"/>
        <end position="702"/>
    </location>
</feature>
<evidence type="ECO:0000313" key="12">
    <source>
        <dbReference type="Proteomes" id="UP001470230"/>
    </source>
</evidence>
<feature type="compositionally biased region" description="Low complexity" evidence="8">
    <location>
        <begin position="677"/>
        <end position="686"/>
    </location>
</feature>
<dbReference type="Pfam" id="PF01457">
    <property type="entry name" value="Peptidase_M8"/>
    <property type="match status" value="1"/>
</dbReference>
<keyword evidence="9" id="KW-1133">Transmembrane helix</keyword>
<dbReference type="SUPFAM" id="SSF55486">
    <property type="entry name" value="Metalloproteases ('zincins'), catalytic domain"/>
    <property type="match status" value="1"/>
</dbReference>
<feature type="region of interest" description="Disordered" evidence="8">
    <location>
        <begin position="555"/>
        <end position="720"/>
    </location>
</feature>
<comment type="cofactor">
    <cofactor evidence="1">
        <name>Zn(2+)</name>
        <dbReference type="ChEBI" id="CHEBI:29105"/>
    </cofactor>
</comment>
<feature type="transmembrane region" description="Helical" evidence="9">
    <location>
        <begin position="1028"/>
        <end position="1050"/>
    </location>
</feature>
<dbReference type="Gene3D" id="3.10.170.20">
    <property type="match status" value="1"/>
</dbReference>
<keyword evidence="12" id="KW-1185">Reference proteome</keyword>
<sequence>MIGVFFTLVFISLSHQTHFYHYCDHDKIQRQTKVRTISFENSKSRNKRTLTNEREPIRIYLDFLIDKDEFQCVNDGQPITWQDTIFTCEAIDIPNETQKVALKKTMENVRDYLQSILLVDRLNTPIDITTSLEGYFNLADSPNPISDTDIYLSVFIRTYGDSQTLASAHYVTTDSETYRPIQGAIYVNSRYLPTEAQNENSTNTDFFYTVVHEIMHALGVSSDSFPYYHPKDSTTPYESPLVELNDEATGKKHTFLVTPFSHKFAVMQWGVENFTINGVTVPSGIEIEDGGGEGTAGSHPDCRIGNQDLMVGVSIQGENGPYSRFTPLTAAILLDTGNYDIVWTKIQPLVWGNKDSIDGNYIKDFVIGPPQNVFPQQYIYRPSTDPINDQCGFTFKMLGGLNKVNITLNPYYNCSLSEWKDYADTEAYCNAEKFYNPNGNDEIGGEWSYDFQMIHFPDEICAAGSACIPGIYNCAPYKIADDEKSFTITIDDVEYECNESNVNKMVYEMGDYIYENGIKCPPIEQFIRTVRMMEEQQYLTGDPFIEEVQVPSSSEYVESSIDAESSAISSEENQETASSDIDQTNASDDESYSSISSDEDQTQASSNEDQSNVSSNENQSNISSNEEHSSISSDEDQTQASSNEDQSNVSSGADQSNISSNEEHSSISSDEDQGTISSESELSSKSTEPDHAPSSPDDHTDVPVEIPLPAPSIDDSYQSSSSEIIFTENGFKDKEGNENAVTNEEDDILLIKSDQNELTVISGNSNKGNLFISPQNENSVITIKKQEGQTDFHGAIGLHANSKNPTVNLPQSSAPLNLFNNENSKISFVSDQITNSVPISLQKLTISDGTIHIDVPEGSTGVEFKEVETFMKSKIETYHNNALSDTSIGSLKMNQGSNIEVTSAIFSNSITCDAGSQMKIERKAKFNDKTVITLTDTSFINFGKSLIEGICKEIVVKQNGKLLDDEKSATIMCGSNFDCRAWKEKYSKDSSAYPYAKCTTEGQNGTCLVATNKNEETPKKKKGLSKGAIAGIVIACIAVVVIIIIVAVCVKKCNRRNYDHQYP</sequence>
<dbReference type="PANTHER" id="PTHR10942">
    <property type="entry name" value="LEISHMANOLYSIN-LIKE PEPTIDASE"/>
    <property type="match status" value="1"/>
</dbReference>
<feature type="compositionally biased region" description="Polar residues" evidence="8">
    <location>
        <begin position="638"/>
        <end position="655"/>
    </location>
</feature>
<keyword evidence="9" id="KW-0472">Membrane</keyword>
<dbReference type="EMBL" id="JAPFFF010000025">
    <property type="protein sequence ID" value="KAK8849876.1"/>
    <property type="molecule type" value="Genomic_DNA"/>
</dbReference>
<evidence type="ECO:0000256" key="2">
    <source>
        <dbReference type="ARBA" id="ARBA00005860"/>
    </source>
</evidence>
<comment type="caution">
    <text evidence="11">The sequence shown here is derived from an EMBL/GenBank/DDBJ whole genome shotgun (WGS) entry which is preliminary data.</text>
</comment>
<evidence type="ECO:0000256" key="9">
    <source>
        <dbReference type="SAM" id="Phobius"/>
    </source>
</evidence>
<dbReference type="Proteomes" id="UP001470230">
    <property type="component" value="Unassembled WGS sequence"/>
</dbReference>
<keyword evidence="5" id="KW-0378">Hydrolase</keyword>
<proteinExistence type="inferred from homology"/>
<evidence type="ECO:0000256" key="1">
    <source>
        <dbReference type="ARBA" id="ARBA00001947"/>
    </source>
</evidence>
<name>A0ABR2HMI7_9EUKA</name>
<feature type="compositionally biased region" description="Low complexity" evidence="8">
    <location>
        <begin position="558"/>
        <end position="571"/>
    </location>
</feature>
<evidence type="ECO:0000256" key="8">
    <source>
        <dbReference type="SAM" id="MobiDB-lite"/>
    </source>
</evidence>
<keyword evidence="6" id="KW-0862">Zinc</keyword>
<evidence type="ECO:0000256" key="4">
    <source>
        <dbReference type="ARBA" id="ARBA00022723"/>
    </source>
</evidence>
<keyword evidence="4" id="KW-0479">Metal-binding</keyword>
<evidence type="ECO:0000256" key="5">
    <source>
        <dbReference type="ARBA" id="ARBA00022801"/>
    </source>
</evidence>
<evidence type="ECO:0008006" key="13">
    <source>
        <dbReference type="Google" id="ProtNLM"/>
    </source>
</evidence>
<comment type="similarity">
    <text evidence="2">Belongs to the peptidase M8 family.</text>
</comment>
<dbReference type="PANTHER" id="PTHR10942:SF0">
    <property type="entry name" value="LEISHMANOLYSIN-LIKE PEPTIDASE"/>
    <property type="match status" value="1"/>
</dbReference>
<keyword evidence="9" id="KW-0812">Transmembrane</keyword>
<gene>
    <name evidence="11" type="ORF">M9Y10_018463</name>
</gene>
<evidence type="ECO:0000313" key="11">
    <source>
        <dbReference type="EMBL" id="KAK8849876.1"/>
    </source>
</evidence>
<accession>A0ABR2HMI7</accession>
<feature type="signal peptide" evidence="10">
    <location>
        <begin position="1"/>
        <end position="16"/>
    </location>
</feature>
<evidence type="ECO:0000256" key="6">
    <source>
        <dbReference type="ARBA" id="ARBA00022833"/>
    </source>
</evidence>
<evidence type="ECO:0000256" key="3">
    <source>
        <dbReference type="ARBA" id="ARBA00022670"/>
    </source>
</evidence>
<feature type="compositionally biased region" description="Low complexity" evidence="8">
    <location>
        <begin position="605"/>
        <end position="624"/>
    </location>
</feature>
<keyword evidence="3" id="KW-0645">Protease</keyword>
<feature type="compositionally biased region" description="Acidic residues" evidence="8">
    <location>
        <begin position="587"/>
        <end position="601"/>
    </location>
</feature>
<keyword evidence="7" id="KW-0482">Metalloprotease</keyword>
<evidence type="ECO:0000256" key="7">
    <source>
        <dbReference type="ARBA" id="ARBA00023049"/>
    </source>
</evidence>